<sequence>MLSPRVGVGWHVFILHTREYAAFCEGLAGRFLHHAPRDQDDTGCPTSPGSGQGSGGVVRTVAAMRAWGLAVNEALWFGMGTATCCAGYAEEELA</sequence>
<organism evidence="1 2">
    <name type="scientific">Acrocarpospora macrocephala</name>
    <dbReference type="NCBI Taxonomy" id="150177"/>
    <lineage>
        <taxon>Bacteria</taxon>
        <taxon>Bacillati</taxon>
        <taxon>Actinomycetota</taxon>
        <taxon>Actinomycetes</taxon>
        <taxon>Streptosporangiales</taxon>
        <taxon>Streptosporangiaceae</taxon>
        <taxon>Acrocarpospora</taxon>
    </lineage>
</organism>
<gene>
    <name evidence="1" type="ORF">Amac_011310</name>
</gene>
<evidence type="ECO:0000313" key="1">
    <source>
        <dbReference type="EMBL" id="GES07536.1"/>
    </source>
</evidence>
<reference evidence="1 2" key="1">
    <citation type="submission" date="2019-10" db="EMBL/GenBank/DDBJ databases">
        <title>Whole genome shotgun sequence of Acrocarpospora macrocephala NBRC 16266.</title>
        <authorList>
            <person name="Ichikawa N."/>
            <person name="Kimura A."/>
            <person name="Kitahashi Y."/>
            <person name="Komaki H."/>
            <person name="Oguchi A."/>
        </authorList>
    </citation>
    <scope>NUCLEOTIDE SEQUENCE [LARGE SCALE GENOMIC DNA]</scope>
    <source>
        <strain evidence="1 2">NBRC 16266</strain>
    </source>
</reference>
<accession>A0A5M3WFM4</accession>
<dbReference type="Proteomes" id="UP000331127">
    <property type="component" value="Unassembled WGS sequence"/>
</dbReference>
<dbReference type="EMBL" id="BLAE01000006">
    <property type="protein sequence ID" value="GES07536.1"/>
    <property type="molecule type" value="Genomic_DNA"/>
</dbReference>
<keyword evidence="2" id="KW-1185">Reference proteome</keyword>
<dbReference type="AlphaFoldDB" id="A0A5M3WFM4"/>
<comment type="caution">
    <text evidence="1">The sequence shown here is derived from an EMBL/GenBank/DDBJ whole genome shotgun (WGS) entry which is preliminary data.</text>
</comment>
<evidence type="ECO:0000313" key="2">
    <source>
        <dbReference type="Proteomes" id="UP000331127"/>
    </source>
</evidence>
<proteinExistence type="predicted"/>
<name>A0A5M3WFM4_9ACTN</name>
<protein>
    <submittedName>
        <fullName evidence="1">Uncharacterized protein</fullName>
    </submittedName>
</protein>